<comment type="caution">
    <text evidence="1">The sequence shown here is derived from an EMBL/GenBank/DDBJ whole genome shotgun (WGS) entry which is preliminary data.</text>
</comment>
<evidence type="ECO:0000313" key="2">
    <source>
        <dbReference type="Proteomes" id="UP000053038"/>
    </source>
</evidence>
<reference evidence="1 2" key="1">
    <citation type="submission" date="2014-10" db="EMBL/GenBank/DDBJ databases">
        <title>Genome sequence of Pectobacterium carotovorum M022.</title>
        <authorList>
            <person name="Chan K.-G."/>
            <person name="Tan W.-S."/>
        </authorList>
    </citation>
    <scope>NUCLEOTIDE SEQUENCE [LARGE SCALE GENOMIC DNA]</scope>
    <source>
        <strain evidence="1 2">M022</strain>
    </source>
</reference>
<accession>A0A7V8IFX4</accession>
<name>A0A7V8IFX4_9GAMM</name>
<sequence>MILYHGTIVPGIKQFRIGVTGKGELDTPVNCIWLTDTFAAAKTHALSFSKHRQNSTNAYIYEVEIACDAIVADTGKRKEIQSSVNKKIVCSHSGALSYLLGKHDWLSAISYAVGDEGYVASKNGMFEILLDAGVHLLANPAFDFETAKSKSKPNIFSNPGSGIDYALLDVTKATILNCTQVCGKEPQ</sequence>
<evidence type="ECO:0000313" key="1">
    <source>
        <dbReference type="EMBL" id="KHN49311.1"/>
    </source>
</evidence>
<protein>
    <recommendedName>
        <fullName evidence="3">DUF3990 domain-containing protein</fullName>
    </recommendedName>
</protein>
<dbReference type="Proteomes" id="UP000053038">
    <property type="component" value="Unassembled WGS sequence"/>
</dbReference>
<dbReference type="AlphaFoldDB" id="A0A7V8IFX4"/>
<dbReference type="EMBL" id="JSXC01000069">
    <property type="protein sequence ID" value="KHN49311.1"/>
    <property type="molecule type" value="Genomic_DNA"/>
</dbReference>
<dbReference type="RefSeq" id="WP_039353977.1">
    <property type="nucleotide sequence ID" value="NZ_JSXC01000069.1"/>
</dbReference>
<gene>
    <name evidence="1" type="ORF">OI69_18400</name>
</gene>
<proteinExistence type="predicted"/>
<evidence type="ECO:0008006" key="3">
    <source>
        <dbReference type="Google" id="ProtNLM"/>
    </source>
</evidence>
<keyword evidence="2" id="KW-1185">Reference proteome</keyword>
<organism evidence="1 2">
    <name type="scientific">Pectobacterium fontis</name>
    <dbReference type="NCBI Taxonomy" id="2558042"/>
    <lineage>
        <taxon>Bacteria</taxon>
        <taxon>Pseudomonadati</taxon>
        <taxon>Pseudomonadota</taxon>
        <taxon>Gammaproteobacteria</taxon>
        <taxon>Enterobacterales</taxon>
        <taxon>Pectobacteriaceae</taxon>
        <taxon>Pectobacterium</taxon>
    </lineage>
</organism>